<feature type="transmembrane region" description="Helical" evidence="7">
    <location>
        <begin position="400"/>
        <end position="426"/>
    </location>
</feature>
<evidence type="ECO:0000256" key="2">
    <source>
        <dbReference type="ARBA" id="ARBA00022448"/>
    </source>
</evidence>
<dbReference type="EMBL" id="JBGXBU010000001">
    <property type="protein sequence ID" value="MFM4892017.1"/>
    <property type="molecule type" value="Genomic_DNA"/>
</dbReference>
<evidence type="ECO:0000256" key="5">
    <source>
        <dbReference type="ARBA" id="ARBA00022989"/>
    </source>
</evidence>
<feature type="transmembrane region" description="Helical" evidence="7">
    <location>
        <begin position="346"/>
        <end position="365"/>
    </location>
</feature>
<dbReference type="InterPro" id="IPR000515">
    <property type="entry name" value="MetI-like"/>
</dbReference>
<organism evidence="9 10">
    <name type="scientific">Aeromonas bivalvium</name>
    <dbReference type="NCBI Taxonomy" id="440079"/>
    <lineage>
        <taxon>Bacteria</taxon>
        <taxon>Pseudomonadati</taxon>
        <taxon>Pseudomonadota</taxon>
        <taxon>Gammaproteobacteria</taxon>
        <taxon>Aeromonadales</taxon>
        <taxon>Aeromonadaceae</taxon>
        <taxon>Aeromonas</taxon>
    </lineage>
</organism>
<dbReference type="Gene3D" id="1.10.3720.10">
    <property type="entry name" value="MetI-like"/>
    <property type="match status" value="2"/>
</dbReference>
<comment type="caution">
    <text evidence="9">The sequence shown here is derived from an EMBL/GenBank/DDBJ whole genome shotgun (WGS) entry which is preliminary data.</text>
</comment>
<name>A0ABW9GM65_9GAMM</name>
<evidence type="ECO:0000256" key="7">
    <source>
        <dbReference type="SAM" id="Phobius"/>
    </source>
</evidence>
<evidence type="ECO:0000259" key="8">
    <source>
        <dbReference type="PROSITE" id="PS50928"/>
    </source>
</evidence>
<dbReference type="PANTHER" id="PTHR30183">
    <property type="entry name" value="MOLYBDENUM TRANSPORT SYSTEM PERMEASE PROTEIN MODB"/>
    <property type="match status" value="1"/>
</dbReference>
<feature type="transmembrane region" description="Helical" evidence="7">
    <location>
        <begin position="374"/>
        <end position="394"/>
    </location>
</feature>
<comment type="subcellular location">
    <subcellularLocation>
        <location evidence="1">Cell membrane</location>
        <topology evidence="1">Multi-pass membrane protein</topology>
    </subcellularLocation>
</comment>
<evidence type="ECO:0000256" key="6">
    <source>
        <dbReference type="ARBA" id="ARBA00023136"/>
    </source>
</evidence>
<accession>A0ABW9GM65</accession>
<sequence>MHRLILTVTGLLLWLPLLAGLLLLLGQGLTPAPWLRLLAQPGLWTSIGLSLWTALASSLISLLLVALLLAHGEGRGLALLRRLLSPLLAMPHVAFAIGFAFLIAPSGWLLRLISPALTGFVLPPDWQTLHDPWGLGLIALLVLKETPFLLLMALGALDPALTARQQWLGQSLGFRPPQIWWRLILPSLWPSLRLPLYAVAAYGLAVVDLALLLGPTQPAPLAVRLWRWYQDPDLHWRPLANHGALLLFGLNLLLLALLRALEWAHLHWGKGLMLDGRRQTSPSRLAPALALVLTTLLLATNLLVLAALLLWSLTRRWPFPAPWPSQWSGHHWQQAMAELAQPLTHSAWLALLSALLALVLVVLALEAQRGRRPWPLWLICLPLLLPQASLLFGVRLGADWLGLPVGMGLVFWSQLLFVYPYVYLCLYGPYRQFDDRLTQAAATLGARPWQAWWRVKGPLLLRPLAFACAVGATVSLAQYLPTLLFGAGRVITLTTEAVAIGSGLNRRLASLYGLLQLALPLLIYALALWLPHRAERASHQLEPTP</sequence>
<evidence type="ECO:0000256" key="1">
    <source>
        <dbReference type="ARBA" id="ARBA00004651"/>
    </source>
</evidence>
<evidence type="ECO:0000313" key="9">
    <source>
        <dbReference type="EMBL" id="MFM4892017.1"/>
    </source>
</evidence>
<dbReference type="GeneID" id="97219209"/>
<feature type="transmembrane region" description="Helical" evidence="7">
    <location>
        <begin position="194"/>
        <end position="214"/>
    </location>
</feature>
<feature type="domain" description="ABC transmembrane type-1" evidence="8">
    <location>
        <begin position="43"/>
        <end position="258"/>
    </location>
</feature>
<protein>
    <submittedName>
        <fullName evidence="9">ABC transporter permease</fullName>
    </submittedName>
</protein>
<keyword evidence="4 7" id="KW-0812">Transmembrane</keyword>
<feature type="transmembrane region" description="Helical" evidence="7">
    <location>
        <begin position="285"/>
        <end position="313"/>
    </location>
</feature>
<dbReference type="CDD" id="cd06261">
    <property type="entry name" value="TM_PBP2"/>
    <property type="match status" value="1"/>
</dbReference>
<feature type="transmembrane region" description="Helical" evidence="7">
    <location>
        <begin position="133"/>
        <end position="157"/>
    </location>
</feature>
<dbReference type="SUPFAM" id="SSF161098">
    <property type="entry name" value="MetI-like"/>
    <property type="match status" value="2"/>
</dbReference>
<keyword evidence="6 7" id="KW-0472">Membrane</keyword>
<keyword evidence="3" id="KW-1003">Cell membrane</keyword>
<reference evidence="9 10" key="1">
    <citation type="submission" date="2024-09" db="EMBL/GenBank/DDBJ databases">
        <title>Aeromonas strains Genome sequencing and assembly.</title>
        <authorList>
            <person name="Hu X."/>
            <person name="Tang B."/>
        </authorList>
    </citation>
    <scope>NUCLEOTIDE SEQUENCE [LARGE SCALE GENOMIC DNA]</scope>
    <source>
        <strain evidence="9 10">NB23SCDHY001</strain>
    </source>
</reference>
<dbReference type="RefSeq" id="WP_408788146.1">
    <property type="nucleotide sequence ID" value="NZ_JBGXBU010000001.1"/>
</dbReference>
<dbReference type="InterPro" id="IPR035906">
    <property type="entry name" value="MetI-like_sf"/>
</dbReference>
<keyword evidence="10" id="KW-1185">Reference proteome</keyword>
<feature type="transmembrane region" description="Helical" evidence="7">
    <location>
        <begin position="93"/>
        <end position="113"/>
    </location>
</feature>
<keyword evidence="2" id="KW-0813">Transport</keyword>
<feature type="transmembrane region" description="Helical" evidence="7">
    <location>
        <begin position="50"/>
        <end position="72"/>
    </location>
</feature>
<feature type="transmembrane region" description="Helical" evidence="7">
    <location>
        <begin position="511"/>
        <end position="530"/>
    </location>
</feature>
<evidence type="ECO:0000256" key="4">
    <source>
        <dbReference type="ARBA" id="ARBA00022692"/>
    </source>
</evidence>
<gene>
    <name evidence="9" type="ORF">ACEUDJ_03880</name>
</gene>
<keyword evidence="5 7" id="KW-1133">Transmembrane helix</keyword>
<dbReference type="PANTHER" id="PTHR30183:SF6">
    <property type="entry name" value="INNER MEMBRANE ABC TRANSPORTER PERMEASE PROTEIN YNJC"/>
    <property type="match status" value="1"/>
</dbReference>
<evidence type="ECO:0000256" key="3">
    <source>
        <dbReference type="ARBA" id="ARBA00022475"/>
    </source>
</evidence>
<dbReference type="PROSITE" id="PS50928">
    <property type="entry name" value="ABC_TM1"/>
    <property type="match status" value="2"/>
</dbReference>
<feature type="transmembrane region" description="Helical" evidence="7">
    <location>
        <begin position="244"/>
        <end position="264"/>
    </location>
</feature>
<feature type="transmembrane region" description="Helical" evidence="7">
    <location>
        <begin position="459"/>
        <end position="480"/>
    </location>
</feature>
<feature type="domain" description="ABC transmembrane type-1" evidence="8">
    <location>
        <begin position="343"/>
        <end position="527"/>
    </location>
</feature>
<evidence type="ECO:0000313" key="10">
    <source>
        <dbReference type="Proteomes" id="UP001630969"/>
    </source>
</evidence>
<proteinExistence type="predicted"/>
<dbReference type="Proteomes" id="UP001630969">
    <property type="component" value="Unassembled WGS sequence"/>
</dbReference>